<evidence type="ECO:0000313" key="4">
    <source>
        <dbReference type="Proteomes" id="UP000829291"/>
    </source>
</evidence>
<dbReference type="SUPFAM" id="SSF54928">
    <property type="entry name" value="RNA-binding domain, RBD"/>
    <property type="match status" value="1"/>
</dbReference>
<evidence type="ECO:0000256" key="1">
    <source>
        <dbReference type="ARBA" id="ARBA00022884"/>
    </source>
</evidence>
<dbReference type="Gene3D" id="3.30.70.330">
    <property type="match status" value="1"/>
</dbReference>
<accession>A0ABM3GIG9</accession>
<protein>
    <submittedName>
        <fullName evidence="5">Nucleolysin TIAR-like isoform X1</fullName>
    </submittedName>
</protein>
<dbReference type="RefSeq" id="XP_046600065.1">
    <property type="nucleotide sequence ID" value="XM_046744109.1"/>
</dbReference>
<keyword evidence="1 2" id="KW-0694">RNA-binding</keyword>
<dbReference type="Pfam" id="PF00076">
    <property type="entry name" value="RRM_1"/>
    <property type="match status" value="1"/>
</dbReference>
<dbReference type="SMART" id="SM00360">
    <property type="entry name" value="RRM"/>
    <property type="match status" value="1"/>
</dbReference>
<organism evidence="4 5">
    <name type="scientific">Neodiprion lecontei</name>
    <name type="common">Redheaded pine sawfly</name>
    <dbReference type="NCBI Taxonomy" id="441921"/>
    <lineage>
        <taxon>Eukaryota</taxon>
        <taxon>Metazoa</taxon>
        <taxon>Ecdysozoa</taxon>
        <taxon>Arthropoda</taxon>
        <taxon>Hexapoda</taxon>
        <taxon>Insecta</taxon>
        <taxon>Pterygota</taxon>
        <taxon>Neoptera</taxon>
        <taxon>Endopterygota</taxon>
        <taxon>Hymenoptera</taxon>
        <taxon>Tenthredinoidea</taxon>
        <taxon>Diprionidae</taxon>
        <taxon>Diprioninae</taxon>
        <taxon>Neodiprion</taxon>
    </lineage>
</organism>
<reference evidence="5" key="1">
    <citation type="submission" date="2025-08" db="UniProtKB">
        <authorList>
            <consortium name="RefSeq"/>
        </authorList>
    </citation>
    <scope>IDENTIFICATION</scope>
    <source>
        <tissue evidence="5">Thorax and Abdomen</tissue>
    </source>
</reference>
<evidence type="ECO:0000256" key="2">
    <source>
        <dbReference type="PROSITE-ProRule" id="PRU00176"/>
    </source>
</evidence>
<gene>
    <name evidence="5" type="primary">LOC107218076</name>
</gene>
<name>A0ABM3GIG9_NEOLC</name>
<feature type="domain" description="RRM" evidence="3">
    <location>
        <begin position="27"/>
        <end position="105"/>
    </location>
</feature>
<sequence length="131" mass="15063">MYLHVHFEEFVAAAGVVVAVSWPRCRTQRYVGNLDYSVSEDLLCALFSQIGNVRGCKVIREKRTRSQKILAQASARCARVAKSARAHPRGSELYGRNVSRRWFQIVTTSHSYLGNETKHKEVNKYEDFNER</sequence>
<evidence type="ECO:0000259" key="3">
    <source>
        <dbReference type="PROSITE" id="PS50102"/>
    </source>
</evidence>
<dbReference type="InterPro" id="IPR035979">
    <property type="entry name" value="RBD_domain_sf"/>
</dbReference>
<dbReference type="PROSITE" id="PS50102">
    <property type="entry name" value="RRM"/>
    <property type="match status" value="1"/>
</dbReference>
<dbReference type="GeneID" id="107218076"/>
<proteinExistence type="predicted"/>
<keyword evidence="4" id="KW-1185">Reference proteome</keyword>
<dbReference type="InterPro" id="IPR012677">
    <property type="entry name" value="Nucleotide-bd_a/b_plait_sf"/>
</dbReference>
<dbReference type="InterPro" id="IPR000504">
    <property type="entry name" value="RRM_dom"/>
</dbReference>
<dbReference type="Proteomes" id="UP000829291">
    <property type="component" value="Chromosome 6"/>
</dbReference>
<evidence type="ECO:0000313" key="5">
    <source>
        <dbReference type="RefSeq" id="XP_046600065.1"/>
    </source>
</evidence>